<name>A0ABD1D619_CULPP</name>
<evidence type="ECO:0000256" key="6">
    <source>
        <dbReference type="ARBA" id="ARBA00023157"/>
    </source>
</evidence>
<dbReference type="InterPro" id="IPR018114">
    <property type="entry name" value="TRYPSIN_HIS"/>
</dbReference>
<dbReference type="GO" id="GO:0045087">
    <property type="term" value="P:innate immune response"/>
    <property type="evidence" value="ECO:0007669"/>
    <property type="project" value="UniProtKB-KW"/>
</dbReference>
<reference evidence="11 12" key="1">
    <citation type="submission" date="2024-05" db="EMBL/GenBank/DDBJ databases">
        <title>Culex pipiens pipiens assembly and annotation.</title>
        <authorList>
            <person name="Alout H."/>
            <person name="Durand T."/>
        </authorList>
    </citation>
    <scope>NUCLEOTIDE SEQUENCE [LARGE SCALE GENOMIC DNA]</scope>
    <source>
        <strain evidence="11">HA-2024</strain>
        <tissue evidence="11">Whole body</tissue>
    </source>
</reference>
<keyword evidence="4" id="KW-0732">Signal</keyword>
<comment type="similarity">
    <text evidence="8">Belongs to the peptidase S1 family. CLIP subfamily.</text>
</comment>
<dbReference type="GO" id="GO:0006508">
    <property type="term" value="P:proteolysis"/>
    <property type="evidence" value="ECO:0007669"/>
    <property type="project" value="UniProtKB-KW"/>
</dbReference>
<evidence type="ECO:0000256" key="8">
    <source>
        <dbReference type="ARBA" id="ARBA00024195"/>
    </source>
</evidence>
<protein>
    <recommendedName>
        <fullName evidence="10">Peptidase S1 domain-containing protein</fullName>
    </recommendedName>
</protein>
<feature type="domain" description="Peptidase S1" evidence="10">
    <location>
        <begin position="1140"/>
        <end position="1362"/>
    </location>
</feature>
<dbReference type="EMBL" id="JBEHCU010007315">
    <property type="protein sequence ID" value="KAL1395066.1"/>
    <property type="molecule type" value="Genomic_DNA"/>
</dbReference>
<dbReference type="FunFam" id="2.40.10.10:FF:000028">
    <property type="entry name" value="Serine protease easter"/>
    <property type="match status" value="2"/>
</dbReference>
<evidence type="ECO:0000256" key="4">
    <source>
        <dbReference type="ARBA" id="ARBA00022729"/>
    </source>
</evidence>
<dbReference type="SUPFAM" id="SSF50494">
    <property type="entry name" value="Trypsin-like serine proteases"/>
    <property type="match status" value="5"/>
</dbReference>
<dbReference type="SMART" id="SM00020">
    <property type="entry name" value="Tryp_SPc"/>
    <property type="match status" value="3"/>
</dbReference>
<keyword evidence="9" id="KW-0378">Hydrolase</keyword>
<keyword evidence="12" id="KW-1185">Reference proteome</keyword>
<evidence type="ECO:0000256" key="9">
    <source>
        <dbReference type="RuleBase" id="RU363034"/>
    </source>
</evidence>
<dbReference type="InterPro" id="IPR009003">
    <property type="entry name" value="Peptidase_S1_PA"/>
</dbReference>
<dbReference type="PROSITE" id="PS00134">
    <property type="entry name" value="TRYPSIN_HIS"/>
    <property type="match status" value="2"/>
</dbReference>
<dbReference type="InterPro" id="IPR001314">
    <property type="entry name" value="Peptidase_S1A"/>
</dbReference>
<feature type="domain" description="Peptidase S1" evidence="10">
    <location>
        <begin position="41"/>
        <end position="293"/>
    </location>
</feature>
<dbReference type="PRINTS" id="PR00722">
    <property type="entry name" value="CHYMOTRYPSIN"/>
</dbReference>
<feature type="domain" description="Peptidase S1" evidence="10">
    <location>
        <begin position="574"/>
        <end position="787"/>
    </location>
</feature>
<dbReference type="PROSITE" id="PS50240">
    <property type="entry name" value="TRYPSIN_DOM"/>
    <property type="match status" value="4"/>
</dbReference>
<dbReference type="CDD" id="cd00190">
    <property type="entry name" value="Tryp_SPc"/>
    <property type="match status" value="2"/>
</dbReference>
<dbReference type="InterPro" id="IPR001254">
    <property type="entry name" value="Trypsin_dom"/>
</dbReference>
<dbReference type="GO" id="GO:0005576">
    <property type="term" value="C:extracellular region"/>
    <property type="evidence" value="ECO:0007669"/>
    <property type="project" value="UniProtKB-SubCell"/>
</dbReference>
<sequence length="1362" mass="152701">MYLFLLLFLKICSAFPEDKEQIMFPNERTTLDDCHLRYFKLESGEVGPPHGTAARFREFAHMAAIGWTGPANGTIQWQCGGSLIWDNFVLTAAHCAVDSRSRAPDVVRLGDLDLFTAADDEHAQQFGIVAIVRHPEHRFAARYHDIALLKLDRNVRFTLTVSPACLWADEEVRFPTLTATGWGNTGFAMKRTPNLLKVTLKPIDNEQCSKVYTSGDRKLRSGLQGQHICAVDEKMDTCEGDSGGPLQVKLLHNSRMSPFLVGVTSFGITCGASYPGVYTRVSFYHDWIVTTMRSQGAVGLDASEHFCVGNDVFQVPGSCNQLAGSIFDSTFFKKNNKYHHTMALSLLGRDCGFGEHLIGTRLASHVEWMKTVLLPEYKEVTISHHHTPYLYRVGAALKHPAYNATSKINDIALIQLRDSLSWSTVLFPACLWTNTTHTPIVMKMLFLDRSDALKFFTVHPMYNSDCQRTHPYRMPSSQLCVRDPGQNTTCVSTTDQAVWLDPEGVPFLVGLTPHAAECVQWSPLSDCHLRYFKLDIPTAVKPAFGLPTRFREFAHMAAIGWTDPEDGKTIQWQCGGSLIWDNFVLTAAHCVLDARSRAPDVVRLGDLNLYSADDDRYAQQFAITAIVRHPKHRFSASYHDIALLKLDRNVTLDETVVPACLWTDEEIRFRELIATGWGSTGYAEEHTPNLLKVLLKPMDTDRCSLFYPVSKKLHQGLQSQHLCAVDEQMDTCEGDSGGPLQVKLLHNSRMTPFLVGVISFGSTCGVSNPGVYTRISEYHDWIVTTMREQGAVGIHESYNETLCALRFAAYRDFDEQVIIGQTESFTSIDSSKARIYAGSAPQQMVKIGRGNCYGVIVDEDTVLTVADCTNSRGVQPTFITYLGNKTMRISKIHVHPDYVRDSGYNNIAILKLYDLLDLPLGFQPSCIYHKSRIEFDVKAYGNGRLDVNRFLFGGSPPLDPTESTHVIMPKMFNESDCIVSDRYRSRLPHGLAREHLCLGNEVFQVPRSCDMLIGSVLDEWLGKGNNVYHHAMALSLLGRDCGFGEHLIATKLASHVDWMKSVLLPDQVDSSNVVHFVDRDLREGNSCNVDDHQPGVCVKIERCSVPWKEYAARRLVTFCTTSSVICCPVEEVGKMNNSLLHHGIFHCPSFVQSIPRKTFLGSLVHIGWIEQQTLTYQCAGTIINKFMVLTTASCLGNTIPDVIQPIHNLTQFPIDAVLRHPDFNSTDNTNDIALIRMSDPFSWSSTMFPACLWTNQTHTPIVMNTARPTGPTSFESTLVHPMYNSDCQRTHPHRIQDSQLCTRDPDSLTTCTSPTDQLFWMDTNRVSFLIGLAPNYTECTQRKYSIFTRIAAHLEWISENAS</sequence>
<dbReference type="InterPro" id="IPR033116">
    <property type="entry name" value="TRYPSIN_SER"/>
</dbReference>
<dbReference type="PANTHER" id="PTHR24260:SF147">
    <property type="entry name" value="EG:BACR7A4.3 PROTEIN-RELATED"/>
    <property type="match status" value="1"/>
</dbReference>
<keyword evidence="9" id="KW-0645">Protease</keyword>
<evidence type="ECO:0000256" key="5">
    <source>
        <dbReference type="ARBA" id="ARBA00022859"/>
    </source>
</evidence>
<keyword evidence="6" id="KW-1015">Disulfide bond</keyword>
<evidence type="ECO:0000256" key="1">
    <source>
        <dbReference type="ARBA" id="ARBA00004613"/>
    </source>
</evidence>
<keyword evidence="2" id="KW-0964">Secreted</keyword>
<dbReference type="Pfam" id="PF00089">
    <property type="entry name" value="Trypsin"/>
    <property type="match status" value="4"/>
</dbReference>
<dbReference type="PROSITE" id="PS00135">
    <property type="entry name" value="TRYPSIN_SER"/>
    <property type="match status" value="2"/>
</dbReference>
<organism evidence="11 12">
    <name type="scientific">Culex pipiens pipiens</name>
    <name type="common">Northern house mosquito</name>
    <dbReference type="NCBI Taxonomy" id="38569"/>
    <lineage>
        <taxon>Eukaryota</taxon>
        <taxon>Metazoa</taxon>
        <taxon>Ecdysozoa</taxon>
        <taxon>Arthropoda</taxon>
        <taxon>Hexapoda</taxon>
        <taxon>Insecta</taxon>
        <taxon>Pterygota</taxon>
        <taxon>Neoptera</taxon>
        <taxon>Endopterygota</taxon>
        <taxon>Diptera</taxon>
        <taxon>Nematocera</taxon>
        <taxon>Culicoidea</taxon>
        <taxon>Culicidae</taxon>
        <taxon>Culicinae</taxon>
        <taxon>Culicini</taxon>
        <taxon>Culex</taxon>
        <taxon>Culex</taxon>
    </lineage>
</organism>
<keyword evidence="3" id="KW-0399">Innate immunity</keyword>
<evidence type="ECO:0000259" key="10">
    <source>
        <dbReference type="PROSITE" id="PS50240"/>
    </source>
</evidence>
<evidence type="ECO:0000256" key="3">
    <source>
        <dbReference type="ARBA" id="ARBA00022588"/>
    </source>
</evidence>
<keyword evidence="5" id="KW-0391">Immunity</keyword>
<accession>A0ABD1D619</accession>
<dbReference type="PANTHER" id="PTHR24260">
    <property type="match status" value="1"/>
</dbReference>
<evidence type="ECO:0000313" key="12">
    <source>
        <dbReference type="Proteomes" id="UP001562425"/>
    </source>
</evidence>
<dbReference type="Gene3D" id="2.40.10.10">
    <property type="entry name" value="Trypsin-like serine proteases"/>
    <property type="match status" value="5"/>
</dbReference>
<evidence type="ECO:0000313" key="11">
    <source>
        <dbReference type="EMBL" id="KAL1395066.1"/>
    </source>
</evidence>
<gene>
    <name evidence="11" type="ORF">pipiens_011514</name>
</gene>
<dbReference type="InterPro" id="IPR043504">
    <property type="entry name" value="Peptidase_S1_PA_chymotrypsin"/>
</dbReference>
<keyword evidence="9" id="KW-0720">Serine protease</keyword>
<feature type="domain" description="Peptidase S1" evidence="10">
    <location>
        <begin position="818"/>
        <end position="1064"/>
    </location>
</feature>
<dbReference type="GO" id="GO:0008236">
    <property type="term" value="F:serine-type peptidase activity"/>
    <property type="evidence" value="ECO:0007669"/>
    <property type="project" value="UniProtKB-KW"/>
</dbReference>
<evidence type="ECO:0000256" key="7">
    <source>
        <dbReference type="ARBA" id="ARBA00023180"/>
    </source>
</evidence>
<comment type="caution">
    <text evidence="11">The sequence shown here is derived from an EMBL/GenBank/DDBJ whole genome shotgun (WGS) entry which is preliminary data.</text>
</comment>
<comment type="subcellular location">
    <subcellularLocation>
        <location evidence="1">Secreted</location>
    </subcellularLocation>
</comment>
<dbReference type="InterPro" id="IPR051333">
    <property type="entry name" value="CLIP_Serine_Protease"/>
</dbReference>
<keyword evidence="7" id="KW-0325">Glycoprotein</keyword>
<dbReference type="Proteomes" id="UP001562425">
    <property type="component" value="Unassembled WGS sequence"/>
</dbReference>
<proteinExistence type="inferred from homology"/>
<evidence type="ECO:0000256" key="2">
    <source>
        <dbReference type="ARBA" id="ARBA00022525"/>
    </source>
</evidence>